<evidence type="ECO:0000256" key="4">
    <source>
        <dbReference type="ARBA" id="ARBA00022525"/>
    </source>
</evidence>
<dbReference type="Gene3D" id="2.80.10.50">
    <property type="match status" value="1"/>
</dbReference>
<dbReference type="GO" id="GO:0005576">
    <property type="term" value="C:extracellular region"/>
    <property type="evidence" value="ECO:0007669"/>
    <property type="project" value="UniProtKB-SubCell"/>
</dbReference>
<accession>A0A803TX98</accession>
<keyword evidence="13" id="KW-0675">Receptor</keyword>
<keyword evidence="9" id="KW-0677">Repeat</keyword>
<keyword evidence="7" id="KW-0732">Signal</keyword>
<dbReference type="FunFam" id="3.10.100.10:FF:000032">
    <property type="entry name" value="Secretory phospholipase A2 receptor"/>
    <property type="match status" value="1"/>
</dbReference>
<organism evidence="23 24">
    <name type="scientific">Anolis carolinensis</name>
    <name type="common">Green anole</name>
    <name type="synonym">American chameleon</name>
    <dbReference type="NCBI Taxonomy" id="28377"/>
    <lineage>
        <taxon>Eukaryota</taxon>
        <taxon>Metazoa</taxon>
        <taxon>Chordata</taxon>
        <taxon>Craniata</taxon>
        <taxon>Vertebrata</taxon>
        <taxon>Euteleostomi</taxon>
        <taxon>Lepidosauria</taxon>
        <taxon>Squamata</taxon>
        <taxon>Bifurcata</taxon>
        <taxon>Unidentata</taxon>
        <taxon>Episquamata</taxon>
        <taxon>Toxicofera</taxon>
        <taxon>Iguania</taxon>
        <taxon>Dactyloidae</taxon>
        <taxon>Anolis</taxon>
    </lineage>
</organism>
<dbReference type="Gene3D" id="2.10.10.10">
    <property type="entry name" value="Fibronectin, type II, collagen-binding"/>
    <property type="match status" value="1"/>
</dbReference>
<keyword evidence="8" id="KW-0430">Lectin</keyword>
<dbReference type="GO" id="GO:1904635">
    <property type="term" value="P:positive regulation of podocyte apoptotic process"/>
    <property type="evidence" value="ECO:0007669"/>
    <property type="project" value="Ensembl"/>
</dbReference>
<dbReference type="InParanoid" id="A0A803TX98"/>
<dbReference type="CDD" id="cd00037">
    <property type="entry name" value="CLECT"/>
    <property type="match status" value="8"/>
</dbReference>
<evidence type="ECO:0000256" key="13">
    <source>
        <dbReference type="ARBA" id="ARBA00023170"/>
    </source>
</evidence>
<proteinExistence type="predicted"/>
<dbReference type="GO" id="GO:0006898">
    <property type="term" value="P:receptor-mediated endocytosis"/>
    <property type="evidence" value="ECO:0007669"/>
    <property type="project" value="Ensembl"/>
</dbReference>
<comment type="subunit">
    <text evidence="18">Interacts with sPLA2-IB/PLA2G1B; this interaction mediates intracellular signaling as well as clearance of extracellular sPLA2-IB/PLA2G1B via endocytotic pathway. Interacts with sPLA2-X/PLA2G10; this interaction mediates sPLA2-X/PLA2G10 clearance and inactivation.</text>
</comment>
<feature type="domain" description="C-type lectin" evidence="21">
    <location>
        <begin position="1098"/>
        <end position="1202"/>
    </location>
</feature>
<feature type="domain" description="Fibronectin type-II" evidence="22">
    <location>
        <begin position="171"/>
        <end position="219"/>
    </location>
</feature>
<dbReference type="SUPFAM" id="SSF50370">
    <property type="entry name" value="Ricin B-like lectins"/>
    <property type="match status" value="1"/>
</dbReference>
<dbReference type="PANTHER" id="PTHR22803">
    <property type="entry name" value="MANNOSE, PHOSPHOLIPASE, LECTIN RECEPTOR RELATED"/>
    <property type="match status" value="1"/>
</dbReference>
<dbReference type="InterPro" id="IPR035992">
    <property type="entry name" value="Ricin_B-like_lectins"/>
</dbReference>
<dbReference type="GO" id="GO:0001819">
    <property type="term" value="P:positive regulation of cytokine production"/>
    <property type="evidence" value="ECO:0007669"/>
    <property type="project" value="Ensembl"/>
</dbReference>
<dbReference type="PROSITE" id="PS50041">
    <property type="entry name" value="C_TYPE_LECTIN_2"/>
    <property type="match status" value="8"/>
</dbReference>
<evidence type="ECO:0000256" key="14">
    <source>
        <dbReference type="ARBA" id="ARBA00023180"/>
    </source>
</evidence>
<dbReference type="InterPro" id="IPR000772">
    <property type="entry name" value="Ricin_B_lectin"/>
</dbReference>
<comment type="subcellular location">
    <subcellularLocation>
        <location evidence="1">Cell membrane</location>
        <topology evidence="1">Single-pass type I membrane protein</topology>
    </subcellularLocation>
    <subcellularLocation>
        <location evidence="2">Secreted</location>
    </subcellularLocation>
</comment>
<keyword evidence="10 20" id="KW-1133">Transmembrane helix</keyword>
<dbReference type="InterPro" id="IPR000562">
    <property type="entry name" value="FN_type2_dom"/>
</dbReference>
<dbReference type="Proteomes" id="UP000001646">
    <property type="component" value="Unplaced"/>
</dbReference>
<feature type="domain" description="C-type lectin" evidence="21">
    <location>
        <begin position="946"/>
        <end position="1074"/>
    </location>
</feature>
<evidence type="ECO:0000256" key="6">
    <source>
        <dbReference type="ARBA" id="ARBA00022692"/>
    </source>
</evidence>
<dbReference type="GO" id="GO:0009986">
    <property type="term" value="C:cell surface"/>
    <property type="evidence" value="ECO:0007669"/>
    <property type="project" value="Ensembl"/>
</dbReference>
<name>A0A803TX98_ANOCA</name>
<keyword evidence="5" id="KW-0254">Endocytosis</keyword>
<feature type="domain" description="C-type lectin" evidence="21">
    <location>
        <begin position="813"/>
        <end position="918"/>
    </location>
</feature>
<dbReference type="Ensembl" id="ENSACAT00000045790.1">
    <property type="protein sequence ID" value="ENSACAP00000039838.1"/>
    <property type="gene ID" value="ENSACAG00000012329.4"/>
</dbReference>
<evidence type="ECO:0000313" key="24">
    <source>
        <dbReference type="Proteomes" id="UP000001646"/>
    </source>
</evidence>
<dbReference type="InterPro" id="IPR050111">
    <property type="entry name" value="C-type_lectin/snaclec_domain"/>
</dbReference>
<feature type="transmembrane region" description="Helical" evidence="20">
    <location>
        <begin position="12"/>
        <end position="34"/>
    </location>
</feature>
<evidence type="ECO:0000256" key="12">
    <source>
        <dbReference type="ARBA" id="ARBA00023157"/>
    </source>
</evidence>
<dbReference type="PROSITE" id="PS51092">
    <property type="entry name" value="FN2_2"/>
    <property type="match status" value="1"/>
</dbReference>
<dbReference type="Pfam" id="PF00040">
    <property type="entry name" value="fn2"/>
    <property type="match status" value="1"/>
</dbReference>
<dbReference type="CDD" id="cd00062">
    <property type="entry name" value="FN2"/>
    <property type="match status" value="1"/>
</dbReference>
<dbReference type="Pfam" id="PF24562">
    <property type="entry name" value="CysR_MRC2_N"/>
    <property type="match status" value="1"/>
</dbReference>
<feature type="domain" description="C-type lectin" evidence="21">
    <location>
        <begin position="237"/>
        <end position="350"/>
    </location>
</feature>
<evidence type="ECO:0000256" key="1">
    <source>
        <dbReference type="ARBA" id="ARBA00004251"/>
    </source>
</evidence>
<dbReference type="Gene3D" id="3.10.100.10">
    <property type="entry name" value="Mannose-Binding Protein A, subunit A"/>
    <property type="match status" value="8"/>
</dbReference>
<keyword evidence="6 20" id="KW-0812">Transmembrane</keyword>
<dbReference type="InterPro" id="IPR016187">
    <property type="entry name" value="CTDL_fold"/>
</dbReference>
<evidence type="ECO:0000256" key="3">
    <source>
        <dbReference type="ARBA" id="ARBA00022475"/>
    </source>
</evidence>
<evidence type="ECO:0000256" key="5">
    <source>
        <dbReference type="ARBA" id="ARBA00022583"/>
    </source>
</evidence>
<keyword evidence="3" id="KW-1003">Cell membrane</keyword>
<keyword evidence="12 19" id="KW-1015">Disulfide bond</keyword>
<keyword evidence="24" id="KW-1185">Reference proteome</keyword>
<evidence type="ECO:0000256" key="7">
    <source>
        <dbReference type="ARBA" id="ARBA00022729"/>
    </source>
</evidence>
<dbReference type="GO" id="GO:0043235">
    <property type="term" value="C:receptor complex"/>
    <property type="evidence" value="ECO:0000318"/>
    <property type="project" value="GO_Central"/>
</dbReference>
<sequence length="1383" mass="160018">LYQLKADYQEKWTFPLLLLIIIQYFIEINFVFFLEKGIFSIQSDNLKTCVKADTSKLILEDCSQFSKSMLWKWGSNQHLFNIGRSACLGLNISNQEQPLILSECDSAQHFLRWNCQGKKLVGASQYKLSVESGRFIVAKRISSYGWKQFMSLDGNLCENAFKETYTLMGNSLGLPCVFPFKYNNKWHYECIRDSREGGYPWCATTRLYEQDEKWGLCPNSESGCDIFWKINADTHICYQLNLLSVLSWNEARAACQEQGADLLSITDMAEQKYVYDLTSNAKEVMLWIGLNQLDETAGWLWSDGSPLALVNWRSDPTDDSLGQHYCKALNSKLQDWQSYPCEYGQPYICKKYLNGTKHEGFDSWKFYPTDCDYNWYPHNRFCYKLHKEEKTWDEALLSCQDYNSTLINIASLADTEMLINFLEYENITETWIGLNSNKIPVEFEWSDGSSVTFTYWHKQEPNVDQRESQLCVSAQQNGRWKVKSCKDKYFYICKRAGTAGNHISELESSCPEGWERHGGYCYKVDITPRSFKHSASGYYCPSLATITNRFEQGFLNSMIRNMVETDNAYFWIALQDQNNTGEYTWLTGDGNHPLKIYANWKKYEPRHPGGCVVIRQNEPIGAWEVKNCTSFKAMSLCEQETKFRAGNDPHKEPHFENPLNTCMFGWESHYNLLNCYKVFHSEKVLMKRSWAEAETLCQDFGAHLASFTHAFEEDFLNQLLNTIEERQFWIGLNKRNPLSGGSWDWSDGTPVASAFLENLYIEDNVRNCAVYKINGAFLPLHCSSEREWICKIPKGVKPRIPQWYINEPSWFYYRGAEYLFYDSASEWATFQFVCGWLRGDIATIHSPEEQEFIQNRIKKVRFLQMQLWTDGSPLFYQNWEHVGNSLIYAHGEKCGFISSQTGLWGFADCTISLPCICKRKKIMTVEREIPKQQKHQGTCPKGWLYFGFKCFLIQIPKDPSHLKSWYSAQTFCNQYEASLASIESEVEQAFITMNLFGHKSNVWIGLQSNNYAKWVNGQEVEYSNWSPVKNHRDNSSDTQGDIPLCALILNNPGFSSMGKWDLENCDKNYGFICQKAQDTSRYTVDPSVMYPIPKTLEYANRTYILISGNMTWYMALKTCKENGAELVRIADHYHQAFLTVFINRLGYSHWIGLFTYDDEHSFEWSDGTKPFHTFWEDDESKTSGNCVYIDVNGHWRSTDCERFLNGAVCHISSSNRSCEGGGIKSRASPDNFKLRSGLYLFSGSHLLTIKDEDENIFVLEELHLLGSLVEMIWLNIQFLNDNGTIIWFDGSPVHYSNWGMNKPLLGQTKGNVCTALRATDGAWQVSPCQERKGFVCKTHTVNCLETHAIVMSASGIFYTYNTPRISFIYLFIYLHHFYPTFLT</sequence>
<evidence type="ECO:0000259" key="22">
    <source>
        <dbReference type="PROSITE" id="PS51092"/>
    </source>
</evidence>
<protein>
    <recommendedName>
        <fullName evidence="15">Secretory phospholipase A2 receptor</fullName>
    </recommendedName>
    <alternativeName>
        <fullName evidence="17">180 kDa secretory phospholipase A2 receptor</fullName>
    </alternativeName>
    <alternativeName>
        <fullName evidence="16">M-type receptor</fullName>
    </alternativeName>
</protein>
<evidence type="ECO:0000259" key="21">
    <source>
        <dbReference type="PROSITE" id="PS50041"/>
    </source>
</evidence>
<dbReference type="InterPro" id="IPR036943">
    <property type="entry name" value="FN_type2_sf"/>
</dbReference>
<dbReference type="GO" id="GO:0043274">
    <property type="term" value="F:phospholipase binding"/>
    <property type="evidence" value="ECO:0007669"/>
    <property type="project" value="Ensembl"/>
</dbReference>
<evidence type="ECO:0000256" key="10">
    <source>
        <dbReference type="ARBA" id="ARBA00022989"/>
    </source>
</evidence>
<dbReference type="Bgee" id="ENSACAG00000012329">
    <property type="expression patterns" value="Expressed in forelimb bud and 7 other cell types or tissues"/>
</dbReference>
<dbReference type="Pfam" id="PF00059">
    <property type="entry name" value="Lectin_C"/>
    <property type="match status" value="8"/>
</dbReference>
<evidence type="ECO:0000256" key="8">
    <source>
        <dbReference type="ARBA" id="ARBA00022734"/>
    </source>
</evidence>
<evidence type="ECO:0000256" key="15">
    <source>
        <dbReference type="ARBA" id="ARBA00044135"/>
    </source>
</evidence>
<evidence type="ECO:0000256" key="2">
    <source>
        <dbReference type="ARBA" id="ARBA00004613"/>
    </source>
</evidence>
<dbReference type="FunFam" id="3.10.100.10:FF:000038">
    <property type="entry name" value="Secretory phospholipase A2 receptor"/>
    <property type="match status" value="1"/>
</dbReference>
<evidence type="ECO:0000256" key="9">
    <source>
        <dbReference type="ARBA" id="ARBA00022737"/>
    </source>
</evidence>
<reference evidence="23" key="1">
    <citation type="submission" date="2009-12" db="EMBL/GenBank/DDBJ databases">
        <title>The Genome Sequence of Anolis carolinensis (Green Anole Lizard).</title>
        <authorList>
            <consortium name="The Genome Sequencing Platform"/>
            <person name="Di Palma F."/>
            <person name="Alfoldi J."/>
            <person name="Heiman D."/>
            <person name="Young S."/>
            <person name="Grabherr M."/>
            <person name="Johnson J."/>
            <person name="Lander E.S."/>
            <person name="Lindblad-Toh K."/>
        </authorList>
    </citation>
    <scope>NUCLEOTIDE SEQUENCE [LARGE SCALE GENOMIC DNA]</scope>
    <source>
        <strain evidence="23">JBL SC #1</strain>
    </source>
</reference>
<evidence type="ECO:0000256" key="16">
    <source>
        <dbReference type="ARBA" id="ARBA00044268"/>
    </source>
</evidence>
<dbReference type="FunFam" id="2.80.10.50:FF:000039">
    <property type="entry name" value="Secretory phospholipase A2 receptor"/>
    <property type="match status" value="1"/>
</dbReference>
<dbReference type="SMART" id="SM00034">
    <property type="entry name" value="CLECT"/>
    <property type="match status" value="8"/>
</dbReference>
<dbReference type="PROSITE" id="PS50231">
    <property type="entry name" value="RICIN_B_LECTIN"/>
    <property type="match status" value="1"/>
</dbReference>
<reference evidence="23" key="3">
    <citation type="submission" date="2025-09" db="UniProtKB">
        <authorList>
            <consortium name="Ensembl"/>
        </authorList>
    </citation>
    <scope>IDENTIFICATION</scope>
</reference>
<dbReference type="GO" id="GO:0030246">
    <property type="term" value="F:carbohydrate binding"/>
    <property type="evidence" value="ECO:0007669"/>
    <property type="project" value="UniProtKB-KW"/>
</dbReference>
<dbReference type="GeneTree" id="ENSGT01050000244842"/>
<evidence type="ECO:0000256" key="19">
    <source>
        <dbReference type="PROSITE-ProRule" id="PRU00479"/>
    </source>
</evidence>
<dbReference type="GO" id="GO:0005886">
    <property type="term" value="C:plasma membrane"/>
    <property type="evidence" value="ECO:0000318"/>
    <property type="project" value="GO_Central"/>
</dbReference>
<feature type="domain" description="C-type lectin" evidence="21">
    <location>
        <begin position="1243"/>
        <end position="1337"/>
    </location>
</feature>
<dbReference type="GO" id="GO:0090399">
    <property type="term" value="P:replicative senescence"/>
    <property type="evidence" value="ECO:0007669"/>
    <property type="project" value="Ensembl"/>
</dbReference>
<dbReference type="GO" id="GO:0072593">
    <property type="term" value="P:reactive oxygen species metabolic process"/>
    <property type="evidence" value="ECO:0007669"/>
    <property type="project" value="Ensembl"/>
</dbReference>
<keyword evidence="4" id="KW-0964">Secreted</keyword>
<dbReference type="SMART" id="SM00458">
    <property type="entry name" value="RICIN"/>
    <property type="match status" value="1"/>
</dbReference>
<dbReference type="InterPro" id="IPR001304">
    <property type="entry name" value="C-type_lectin-like"/>
</dbReference>
<keyword evidence="11 20" id="KW-0472">Membrane</keyword>
<dbReference type="GO" id="GO:0043517">
    <property type="term" value="P:positive regulation of DNA damage response, signal transduction by p53 class mediator"/>
    <property type="evidence" value="ECO:0007669"/>
    <property type="project" value="Ensembl"/>
</dbReference>
<feature type="domain" description="C-type lectin" evidence="21">
    <location>
        <begin position="517"/>
        <end position="628"/>
    </location>
</feature>
<dbReference type="InterPro" id="IPR016186">
    <property type="entry name" value="C-type_lectin-like/link_sf"/>
</dbReference>
<reference evidence="23" key="2">
    <citation type="submission" date="2025-08" db="UniProtKB">
        <authorList>
            <consortium name="Ensembl"/>
        </authorList>
    </citation>
    <scope>IDENTIFICATION</scope>
</reference>
<dbReference type="GO" id="GO:0090403">
    <property type="term" value="P:oxidative stress-induced premature senescence"/>
    <property type="evidence" value="ECO:0007669"/>
    <property type="project" value="Ensembl"/>
</dbReference>
<evidence type="ECO:0000256" key="11">
    <source>
        <dbReference type="ARBA" id="ARBA00023136"/>
    </source>
</evidence>
<evidence type="ECO:0000256" key="20">
    <source>
        <dbReference type="SAM" id="Phobius"/>
    </source>
</evidence>
<evidence type="ECO:0000256" key="18">
    <source>
        <dbReference type="ARBA" id="ARBA00046689"/>
    </source>
</evidence>
<dbReference type="GO" id="GO:0038023">
    <property type="term" value="F:signaling receptor activity"/>
    <property type="evidence" value="ECO:0000318"/>
    <property type="project" value="GO_Central"/>
</dbReference>
<feature type="disulfide bond" evidence="19">
    <location>
        <begin position="190"/>
        <end position="217"/>
    </location>
</feature>
<dbReference type="SMART" id="SM00059">
    <property type="entry name" value="FN2"/>
    <property type="match status" value="1"/>
</dbReference>
<dbReference type="FunFam" id="2.10.10.10:FF:000001">
    <property type="entry name" value="Fibronectin 1a isoform 1"/>
    <property type="match status" value="1"/>
</dbReference>
<evidence type="ECO:0000313" key="23">
    <source>
        <dbReference type="Ensembl" id="ENSACAP00000039838.1"/>
    </source>
</evidence>
<keyword evidence="14" id="KW-0325">Glycoprotein</keyword>
<feature type="domain" description="C-type lectin" evidence="21">
    <location>
        <begin position="675"/>
        <end position="791"/>
    </location>
</feature>
<gene>
    <name evidence="23" type="primary">PLA2R1</name>
</gene>
<dbReference type="SUPFAM" id="SSF56436">
    <property type="entry name" value="C-type lectin-like"/>
    <property type="match status" value="8"/>
</dbReference>
<evidence type="ECO:0000256" key="17">
    <source>
        <dbReference type="ARBA" id="ARBA00044310"/>
    </source>
</evidence>
<dbReference type="GO" id="GO:0090238">
    <property type="term" value="P:positive regulation of arachidonate secretion"/>
    <property type="evidence" value="ECO:0007669"/>
    <property type="project" value="Ensembl"/>
</dbReference>
<feature type="disulfide bond" evidence="19">
    <location>
        <begin position="176"/>
        <end position="202"/>
    </location>
</feature>
<feature type="domain" description="C-type lectin" evidence="21">
    <location>
        <begin position="378"/>
        <end position="494"/>
    </location>
</feature>